<dbReference type="Proteomes" id="UP001596378">
    <property type="component" value="Unassembled WGS sequence"/>
</dbReference>
<dbReference type="PANTHER" id="PTHR43479:SF11">
    <property type="entry name" value="ACREF_ENVCD OPERON REPRESSOR-RELATED"/>
    <property type="match status" value="1"/>
</dbReference>
<accession>A0ABW2FJP3</accession>
<dbReference type="InterPro" id="IPR009057">
    <property type="entry name" value="Homeodomain-like_sf"/>
</dbReference>
<dbReference type="Gene3D" id="1.10.357.10">
    <property type="entry name" value="Tetracycline Repressor, domain 2"/>
    <property type="match status" value="1"/>
</dbReference>
<dbReference type="Pfam" id="PF00440">
    <property type="entry name" value="TetR_N"/>
    <property type="match status" value="1"/>
</dbReference>
<evidence type="ECO:0000256" key="2">
    <source>
        <dbReference type="PROSITE-ProRule" id="PRU00335"/>
    </source>
</evidence>
<dbReference type="RefSeq" id="WP_378052238.1">
    <property type="nucleotide sequence ID" value="NZ_JBHMDN010000048.1"/>
</dbReference>
<name>A0ABW2FJP3_9BACL</name>
<dbReference type="InterPro" id="IPR050624">
    <property type="entry name" value="HTH-type_Tx_Regulator"/>
</dbReference>
<dbReference type="PROSITE" id="PS50977">
    <property type="entry name" value="HTH_TETR_2"/>
    <property type="match status" value="1"/>
</dbReference>
<evidence type="ECO:0000259" key="3">
    <source>
        <dbReference type="PROSITE" id="PS50977"/>
    </source>
</evidence>
<protein>
    <submittedName>
        <fullName evidence="4">TetR/AcrR family transcriptional regulator</fullName>
    </submittedName>
</protein>
<evidence type="ECO:0000313" key="4">
    <source>
        <dbReference type="EMBL" id="MFC7151752.1"/>
    </source>
</evidence>
<dbReference type="SUPFAM" id="SSF46689">
    <property type="entry name" value="Homeodomain-like"/>
    <property type="match status" value="1"/>
</dbReference>
<reference evidence="5" key="1">
    <citation type="journal article" date="2019" name="Int. J. Syst. Evol. Microbiol.">
        <title>The Global Catalogue of Microorganisms (GCM) 10K type strain sequencing project: providing services to taxonomists for standard genome sequencing and annotation.</title>
        <authorList>
            <consortium name="The Broad Institute Genomics Platform"/>
            <consortium name="The Broad Institute Genome Sequencing Center for Infectious Disease"/>
            <person name="Wu L."/>
            <person name="Ma J."/>
        </authorList>
    </citation>
    <scope>NUCLEOTIDE SEQUENCE [LARGE SCALE GENOMIC DNA]</scope>
    <source>
        <strain evidence="5">KCTC 12907</strain>
    </source>
</reference>
<feature type="DNA-binding region" description="H-T-H motif" evidence="2">
    <location>
        <begin position="30"/>
        <end position="49"/>
    </location>
</feature>
<feature type="domain" description="HTH tetR-type" evidence="3">
    <location>
        <begin position="7"/>
        <end position="67"/>
    </location>
</feature>
<dbReference type="InterPro" id="IPR001647">
    <property type="entry name" value="HTH_TetR"/>
</dbReference>
<organism evidence="4 5">
    <name type="scientific">Cohnella cellulosilytica</name>
    <dbReference type="NCBI Taxonomy" id="986710"/>
    <lineage>
        <taxon>Bacteria</taxon>
        <taxon>Bacillati</taxon>
        <taxon>Bacillota</taxon>
        <taxon>Bacilli</taxon>
        <taxon>Bacillales</taxon>
        <taxon>Paenibacillaceae</taxon>
        <taxon>Cohnella</taxon>
    </lineage>
</organism>
<keyword evidence="5" id="KW-1185">Reference proteome</keyword>
<proteinExistence type="predicted"/>
<sequence>MILLSLQDKRQELFEAARKLFLENGFKKTSVSEITGMAQVAVGTFYKYYDSKEQIFCEVYLAENERSKRIIVDQVDTRQPPKAVVKEFLSAVIQTSSQNNILTEWYRNSELNQMITRKYAHNNKHNDFIYNFLIDQIKLWRESGQFREDLSEETMIALFNSLIVIDLHKDEIGSEHFPDLLELLAGFLVDGLSK</sequence>
<keyword evidence="1 2" id="KW-0238">DNA-binding</keyword>
<dbReference type="PRINTS" id="PR00455">
    <property type="entry name" value="HTHTETR"/>
</dbReference>
<dbReference type="EMBL" id="JBHTAI010000018">
    <property type="protein sequence ID" value="MFC7151752.1"/>
    <property type="molecule type" value="Genomic_DNA"/>
</dbReference>
<comment type="caution">
    <text evidence="4">The sequence shown here is derived from an EMBL/GenBank/DDBJ whole genome shotgun (WGS) entry which is preliminary data.</text>
</comment>
<evidence type="ECO:0000313" key="5">
    <source>
        <dbReference type="Proteomes" id="UP001596378"/>
    </source>
</evidence>
<dbReference type="PANTHER" id="PTHR43479">
    <property type="entry name" value="ACREF/ENVCD OPERON REPRESSOR-RELATED"/>
    <property type="match status" value="1"/>
</dbReference>
<gene>
    <name evidence="4" type="ORF">ACFQMJ_24710</name>
</gene>
<evidence type="ECO:0000256" key="1">
    <source>
        <dbReference type="ARBA" id="ARBA00023125"/>
    </source>
</evidence>